<feature type="domain" description="GP-PDE" evidence="3">
    <location>
        <begin position="38"/>
        <end position="315"/>
    </location>
</feature>
<accession>A0A562VAZ8</accession>
<dbReference type="Gene3D" id="3.20.20.190">
    <property type="entry name" value="Phosphatidylinositol (PI) phosphodiesterase"/>
    <property type="match status" value="1"/>
</dbReference>
<sequence length="332" mass="34649">MPHRFLIAAALAAMVATVATPVPAVAAPIDNPWLDMRIMNMAHSGGEREAPQNTMYAFTRAAALGADMIELDVHATADDRLVVLHDATVDATTDGTGRISDLTAAEASSLDAAHHFVPGTGAEPGLPPDSYPLRGVRTGDREPPAGYSPDDFGIPLLSEVFARFPDTPINVEIKGTGTLDVGSYLHHARLLAAFLNEVGRTDVIVSSFNDLAVAEFHELAPQVPVAPGSAGVAAYLFTGARPIEGTVALQIPVTLSGLIPVATPGFIARAHADGYAVHVWFSGTAPEDAATYNRLLDACADALMPALPTLLEDVLDSRGLERPGIPGADPCA</sequence>
<dbReference type="PANTHER" id="PTHR46211:SF14">
    <property type="entry name" value="GLYCEROPHOSPHODIESTER PHOSPHODIESTERASE"/>
    <property type="match status" value="1"/>
</dbReference>
<evidence type="ECO:0000256" key="1">
    <source>
        <dbReference type="SAM" id="MobiDB-lite"/>
    </source>
</evidence>
<dbReference type="EMBL" id="VLLL01000005">
    <property type="protein sequence ID" value="TWJ14987.1"/>
    <property type="molecule type" value="Genomic_DNA"/>
</dbReference>
<dbReference type="Proteomes" id="UP000321617">
    <property type="component" value="Unassembled WGS sequence"/>
</dbReference>
<evidence type="ECO:0000313" key="4">
    <source>
        <dbReference type="EMBL" id="TWJ14987.1"/>
    </source>
</evidence>
<feature type="chain" id="PRO_5021886912" evidence="2">
    <location>
        <begin position="27"/>
        <end position="332"/>
    </location>
</feature>
<comment type="caution">
    <text evidence="4">The sequence shown here is derived from an EMBL/GenBank/DDBJ whole genome shotgun (WGS) entry which is preliminary data.</text>
</comment>
<keyword evidence="2" id="KW-0732">Signal</keyword>
<dbReference type="GO" id="GO:0008081">
    <property type="term" value="F:phosphoric diester hydrolase activity"/>
    <property type="evidence" value="ECO:0007669"/>
    <property type="project" value="InterPro"/>
</dbReference>
<feature type="region of interest" description="Disordered" evidence="1">
    <location>
        <begin position="116"/>
        <end position="147"/>
    </location>
</feature>
<keyword evidence="5" id="KW-1185">Reference proteome</keyword>
<dbReference type="Pfam" id="PF03009">
    <property type="entry name" value="GDPD"/>
    <property type="match status" value="1"/>
</dbReference>
<dbReference type="SUPFAM" id="SSF51695">
    <property type="entry name" value="PLC-like phosphodiesterases"/>
    <property type="match status" value="1"/>
</dbReference>
<dbReference type="InterPro" id="IPR030395">
    <property type="entry name" value="GP_PDE_dom"/>
</dbReference>
<dbReference type="PANTHER" id="PTHR46211">
    <property type="entry name" value="GLYCEROPHOSPHORYL DIESTER PHOSPHODIESTERASE"/>
    <property type="match status" value="1"/>
</dbReference>
<proteinExistence type="predicted"/>
<reference evidence="4 5" key="1">
    <citation type="journal article" date="2013" name="Stand. Genomic Sci.">
        <title>Genomic Encyclopedia of Type Strains, Phase I: The one thousand microbial genomes (KMG-I) project.</title>
        <authorList>
            <person name="Kyrpides N.C."/>
            <person name="Woyke T."/>
            <person name="Eisen J.A."/>
            <person name="Garrity G."/>
            <person name="Lilburn T.G."/>
            <person name="Beck B.J."/>
            <person name="Whitman W.B."/>
            <person name="Hugenholtz P."/>
            <person name="Klenk H.P."/>
        </authorList>
    </citation>
    <scope>NUCLEOTIDE SEQUENCE [LARGE SCALE GENOMIC DNA]</scope>
    <source>
        <strain evidence="4 5">DSM 45044</strain>
    </source>
</reference>
<gene>
    <name evidence="4" type="ORF">LX16_0682</name>
</gene>
<feature type="signal peptide" evidence="2">
    <location>
        <begin position="1"/>
        <end position="26"/>
    </location>
</feature>
<evidence type="ECO:0000256" key="2">
    <source>
        <dbReference type="SAM" id="SignalP"/>
    </source>
</evidence>
<dbReference type="AlphaFoldDB" id="A0A562VAZ8"/>
<evidence type="ECO:0000313" key="5">
    <source>
        <dbReference type="Proteomes" id="UP000321617"/>
    </source>
</evidence>
<dbReference type="GO" id="GO:0006629">
    <property type="term" value="P:lipid metabolic process"/>
    <property type="evidence" value="ECO:0007669"/>
    <property type="project" value="InterPro"/>
</dbReference>
<dbReference type="CDD" id="cd08561">
    <property type="entry name" value="GDPD_cytoplasmic_ScUgpQ2_like"/>
    <property type="match status" value="1"/>
</dbReference>
<evidence type="ECO:0000259" key="3">
    <source>
        <dbReference type="PROSITE" id="PS51704"/>
    </source>
</evidence>
<dbReference type="RefSeq" id="WP_244615663.1">
    <property type="nucleotide sequence ID" value="NZ_BAABIJ010000001.1"/>
</dbReference>
<name>A0A562VAZ8_9ACTN</name>
<organism evidence="4 5">
    <name type="scientific">Stackebrandtia albiflava</name>
    <dbReference type="NCBI Taxonomy" id="406432"/>
    <lineage>
        <taxon>Bacteria</taxon>
        <taxon>Bacillati</taxon>
        <taxon>Actinomycetota</taxon>
        <taxon>Actinomycetes</taxon>
        <taxon>Glycomycetales</taxon>
        <taxon>Glycomycetaceae</taxon>
        <taxon>Stackebrandtia</taxon>
    </lineage>
</organism>
<protein>
    <submittedName>
        <fullName evidence="4">Glycerophosphoryl diester phosphodiesterase</fullName>
    </submittedName>
</protein>
<dbReference type="PROSITE" id="PS51704">
    <property type="entry name" value="GP_PDE"/>
    <property type="match status" value="1"/>
</dbReference>
<dbReference type="InterPro" id="IPR017946">
    <property type="entry name" value="PLC-like_Pdiesterase_TIM-brl"/>
</dbReference>